<reference evidence="3 4" key="1">
    <citation type="journal article" date="2014" name="Genome Announc.">
        <title>Draft genome sequence of Sclerotinia borealis, a psychrophilic plant pathogenic fungus.</title>
        <authorList>
            <person name="Mardanov A.V."/>
            <person name="Beletsky A.V."/>
            <person name="Kadnikov V.V."/>
            <person name="Ignatov A.N."/>
            <person name="Ravin N.V."/>
        </authorList>
    </citation>
    <scope>NUCLEOTIDE SEQUENCE [LARGE SCALE GENOMIC DNA]</scope>
    <source>
        <strain evidence="4">F-4157</strain>
    </source>
</reference>
<keyword evidence="4" id="KW-1185">Reference proteome</keyword>
<dbReference type="Pfam" id="PF25534">
    <property type="entry name" value="DUF7918"/>
    <property type="match status" value="1"/>
</dbReference>
<dbReference type="HOGENOM" id="CLU_761081_0_0_1"/>
<dbReference type="AlphaFoldDB" id="W9CC60"/>
<gene>
    <name evidence="3" type="ORF">SBOR_7450</name>
</gene>
<dbReference type="PANTHER" id="PTHR36223">
    <property type="entry name" value="BETA-LACTAMASE-TYPE TRANSPEPTIDASE FOLD DOMAIN CONTAINING PROTEIN"/>
    <property type="match status" value="1"/>
</dbReference>
<feature type="region of interest" description="Disordered" evidence="1">
    <location>
        <begin position="258"/>
        <end position="364"/>
    </location>
</feature>
<name>W9CC60_SCLBF</name>
<evidence type="ECO:0000259" key="2">
    <source>
        <dbReference type="Pfam" id="PF25534"/>
    </source>
</evidence>
<feature type="compositionally biased region" description="Low complexity" evidence="1">
    <location>
        <begin position="271"/>
        <end position="284"/>
    </location>
</feature>
<feature type="compositionally biased region" description="Basic and acidic residues" evidence="1">
    <location>
        <begin position="334"/>
        <end position="345"/>
    </location>
</feature>
<dbReference type="STRING" id="1432307.W9CC60"/>
<organism evidence="3 4">
    <name type="scientific">Sclerotinia borealis (strain F-4128)</name>
    <dbReference type="NCBI Taxonomy" id="1432307"/>
    <lineage>
        <taxon>Eukaryota</taxon>
        <taxon>Fungi</taxon>
        <taxon>Dikarya</taxon>
        <taxon>Ascomycota</taxon>
        <taxon>Pezizomycotina</taxon>
        <taxon>Leotiomycetes</taxon>
        <taxon>Helotiales</taxon>
        <taxon>Sclerotiniaceae</taxon>
        <taxon>Sclerotinia</taxon>
    </lineage>
</organism>
<dbReference type="Proteomes" id="UP000019487">
    <property type="component" value="Unassembled WGS sequence"/>
</dbReference>
<evidence type="ECO:0000313" key="4">
    <source>
        <dbReference type="Proteomes" id="UP000019487"/>
    </source>
</evidence>
<dbReference type="OrthoDB" id="3364132at2759"/>
<evidence type="ECO:0000256" key="1">
    <source>
        <dbReference type="SAM" id="MobiDB-lite"/>
    </source>
</evidence>
<dbReference type="EMBL" id="AYSA01000416">
    <property type="protein sequence ID" value="ESZ92155.1"/>
    <property type="molecule type" value="Genomic_DNA"/>
</dbReference>
<evidence type="ECO:0000313" key="3">
    <source>
        <dbReference type="EMBL" id="ESZ92155.1"/>
    </source>
</evidence>
<sequence>MAISDLLPGVEATVLVDGVPLVEYENNDIKNEADEPEVKKLLASKTISKYIEAVNDKNFSVNITVDEGHKSHYASNTYCLIMRIYIDGCYVKGCNSSLFKTGLWKVRTNGLYSGENGQEFFKAFTFSKLTISEDEMALSKALDDAQLVKGLGEIIVSFHRGKITGSHITVGGPSPKSTDMNTATGEELHVKAVTIGQEFQSHGTTLAPPQPCSVSLGGTKYNTATYIGGLDQSCIGRFSFKYRSREILKSFLIVDRTPEGTPDPIDFQTMSSRPSSTPIATSTPPTTPELSIIGPRTVPKSHTSHPKIEPGDHPSAPTTPPNTRTYALRQKNIAKREAEDHKDETLSPQKRARARKDKVKVEVV</sequence>
<protein>
    <recommendedName>
        <fullName evidence="2">DUF7918 domain-containing protein</fullName>
    </recommendedName>
</protein>
<comment type="caution">
    <text evidence="3">The sequence shown here is derived from an EMBL/GenBank/DDBJ whole genome shotgun (WGS) entry which is preliminary data.</text>
</comment>
<accession>W9CC60</accession>
<feature type="domain" description="DUF7918" evidence="2">
    <location>
        <begin position="9"/>
        <end position="257"/>
    </location>
</feature>
<dbReference type="InterPro" id="IPR057678">
    <property type="entry name" value="DUF7918"/>
</dbReference>
<dbReference type="PANTHER" id="PTHR36223:SF1">
    <property type="entry name" value="TRANSCRIPTION ELONGATION FACTOR EAF N-TERMINAL DOMAIN-CONTAINING PROTEIN"/>
    <property type="match status" value="1"/>
</dbReference>
<proteinExistence type="predicted"/>